<feature type="transmembrane region" description="Helical" evidence="1">
    <location>
        <begin position="93"/>
        <end position="110"/>
    </location>
</feature>
<feature type="transmembrane region" description="Helical" evidence="1">
    <location>
        <begin position="157"/>
        <end position="187"/>
    </location>
</feature>
<accession>A0A8J3HWE6</accession>
<feature type="transmembrane region" description="Helical" evidence="1">
    <location>
        <begin position="122"/>
        <end position="145"/>
    </location>
</feature>
<feature type="transmembrane region" description="Helical" evidence="1">
    <location>
        <begin position="289"/>
        <end position="313"/>
    </location>
</feature>
<comment type="caution">
    <text evidence="2">The sequence shown here is derived from an EMBL/GenBank/DDBJ whole genome shotgun (WGS) entry which is preliminary data.</text>
</comment>
<sequence length="427" mass="46699">MALQQEAPTSQWNVQQSPWRGEIRLLLGSAMIIFLLTVGIGIFNGQRIVQLDHNTLLTHVHAGTLGWITLSVFAISLFLFGEGAGPGRSYVRWLCIFTAITTTLYVLAFWSSSVPGFGSGSYIARAVLGVLMLLVILLYLGWVVAKTRKVHLGVAQLAVLGSLVTLLLAGLIGVLLQFVFALGNAFILPGNSIPAHASTMTAGYLVLIGMGLSEWSLMPQCERISRWGLAQITLFFLAGLAIGTSFLFTVMPLQMVNLLFSIVGVLIYIVRFTPALVRLNWPGRNSERFFAMSLLFVVFNVGLTVYLVANLIAGAIHDPATDTPGLLLALDHSIFVGVMTNAIFGLLHATTQERRQLWPWTEDILFWGMNISLVGFLFALISEMRYLERIFTPIMGLSILLGLLLFALRMRGSSAGAQAKEKEVPAI</sequence>
<feature type="transmembrane region" description="Helical" evidence="1">
    <location>
        <begin position="256"/>
        <end position="277"/>
    </location>
</feature>
<feature type="transmembrane region" description="Helical" evidence="1">
    <location>
        <begin position="193"/>
        <end position="215"/>
    </location>
</feature>
<organism evidence="2 3">
    <name type="scientific">Ktedonospora formicarum</name>
    <dbReference type="NCBI Taxonomy" id="2778364"/>
    <lineage>
        <taxon>Bacteria</taxon>
        <taxon>Bacillati</taxon>
        <taxon>Chloroflexota</taxon>
        <taxon>Ktedonobacteria</taxon>
        <taxon>Ktedonobacterales</taxon>
        <taxon>Ktedonobacteraceae</taxon>
        <taxon>Ktedonospora</taxon>
    </lineage>
</organism>
<feature type="transmembrane region" description="Helical" evidence="1">
    <location>
        <begin position="64"/>
        <end position="81"/>
    </location>
</feature>
<feature type="transmembrane region" description="Helical" evidence="1">
    <location>
        <begin position="390"/>
        <end position="408"/>
    </location>
</feature>
<name>A0A8J3HWE6_9CHLR</name>
<dbReference type="RefSeq" id="WP_220191819.1">
    <property type="nucleotide sequence ID" value="NZ_BNJF01000001.1"/>
</dbReference>
<keyword evidence="1" id="KW-0472">Membrane</keyword>
<feature type="transmembrane region" description="Helical" evidence="1">
    <location>
        <begin position="364"/>
        <end position="384"/>
    </location>
</feature>
<dbReference type="Proteomes" id="UP000612362">
    <property type="component" value="Unassembled WGS sequence"/>
</dbReference>
<evidence type="ECO:0000313" key="2">
    <source>
        <dbReference type="EMBL" id="GHO42255.1"/>
    </source>
</evidence>
<evidence type="ECO:0000313" key="3">
    <source>
        <dbReference type="Proteomes" id="UP000612362"/>
    </source>
</evidence>
<dbReference type="AlphaFoldDB" id="A0A8J3HWE6"/>
<reference evidence="2" key="1">
    <citation type="submission" date="2020-10" db="EMBL/GenBank/DDBJ databases">
        <title>Taxonomic study of unclassified bacteria belonging to the class Ktedonobacteria.</title>
        <authorList>
            <person name="Yabe S."/>
            <person name="Wang C.M."/>
            <person name="Zheng Y."/>
            <person name="Sakai Y."/>
            <person name="Cavaletti L."/>
            <person name="Monciardini P."/>
            <person name="Donadio S."/>
        </authorList>
    </citation>
    <scope>NUCLEOTIDE SEQUENCE</scope>
    <source>
        <strain evidence="2">SOSP1-1</strain>
    </source>
</reference>
<dbReference type="EMBL" id="BNJF01000001">
    <property type="protein sequence ID" value="GHO42255.1"/>
    <property type="molecule type" value="Genomic_DNA"/>
</dbReference>
<gene>
    <name evidence="2" type="ORF">KSX_04180</name>
</gene>
<keyword evidence="3" id="KW-1185">Reference proteome</keyword>
<protein>
    <submittedName>
        <fullName evidence="2">Uncharacterized protein</fullName>
    </submittedName>
</protein>
<feature type="transmembrane region" description="Helical" evidence="1">
    <location>
        <begin position="25"/>
        <end position="44"/>
    </location>
</feature>
<keyword evidence="1" id="KW-1133">Transmembrane helix</keyword>
<feature type="transmembrane region" description="Helical" evidence="1">
    <location>
        <begin position="325"/>
        <end position="344"/>
    </location>
</feature>
<feature type="transmembrane region" description="Helical" evidence="1">
    <location>
        <begin position="227"/>
        <end position="250"/>
    </location>
</feature>
<keyword evidence="1" id="KW-0812">Transmembrane</keyword>
<evidence type="ECO:0000256" key="1">
    <source>
        <dbReference type="SAM" id="Phobius"/>
    </source>
</evidence>
<proteinExistence type="predicted"/>